<name>A0AA38MPG3_9CUCU</name>
<evidence type="ECO:0000256" key="1">
    <source>
        <dbReference type="SAM" id="Phobius"/>
    </source>
</evidence>
<reference evidence="2" key="1">
    <citation type="journal article" date="2023" name="G3 (Bethesda)">
        <title>Whole genome assemblies of Zophobas morio and Tenebrio molitor.</title>
        <authorList>
            <person name="Kaur S."/>
            <person name="Stinson S.A."/>
            <person name="diCenzo G.C."/>
        </authorList>
    </citation>
    <scope>NUCLEOTIDE SEQUENCE</scope>
    <source>
        <strain evidence="2">QUZm001</strain>
    </source>
</reference>
<feature type="transmembrane region" description="Helical" evidence="1">
    <location>
        <begin position="21"/>
        <end position="44"/>
    </location>
</feature>
<evidence type="ECO:0000313" key="2">
    <source>
        <dbReference type="EMBL" id="KAJ3663936.1"/>
    </source>
</evidence>
<evidence type="ECO:0000313" key="3">
    <source>
        <dbReference type="Proteomes" id="UP001168821"/>
    </source>
</evidence>
<sequence>MPYFCGRETNGLEKNGTKRRLLIFHLNFVGGRLRLAVSPLIWLFKETFRIQLSLRNYCFNVFPSTFRNERDIKGEPVTEKALSGHQVASVTTSKTCGKSIVTK</sequence>
<dbReference type="EMBL" id="JALNTZ010000002">
    <property type="protein sequence ID" value="KAJ3663936.1"/>
    <property type="molecule type" value="Genomic_DNA"/>
</dbReference>
<protein>
    <submittedName>
        <fullName evidence="2">Uncharacterized protein</fullName>
    </submittedName>
</protein>
<comment type="caution">
    <text evidence="2">The sequence shown here is derived from an EMBL/GenBank/DDBJ whole genome shotgun (WGS) entry which is preliminary data.</text>
</comment>
<accession>A0AA38MPG3</accession>
<keyword evidence="1" id="KW-0472">Membrane</keyword>
<keyword evidence="3" id="KW-1185">Reference proteome</keyword>
<keyword evidence="1" id="KW-0812">Transmembrane</keyword>
<proteinExistence type="predicted"/>
<dbReference type="Proteomes" id="UP001168821">
    <property type="component" value="Unassembled WGS sequence"/>
</dbReference>
<dbReference type="AlphaFoldDB" id="A0AA38MPG3"/>
<organism evidence="2 3">
    <name type="scientific">Zophobas morio</name>
    <dbReference type="NCBI Taxonomy" id="2755281"/>
    <lineage>
        <taxon>Eukaryota</taxon>
        <taxon>Metazoa</taxon>
        <taxon>Ecdysozoa</taxon>
        <taxon>Arthropoda</taxon>
        <taxon>Hexapoda</taxon>
        <taxon>Insecta</taxon>
        <taxon>Pterygota</taxon>
        <taxon>Neoptera</taxon>
        <taxon>Endopterygota</taxon>
        <taxon>Coleoptera</taxon>
        <taxon>Polyphaga</taxon>
        <taxon>Cucujiformia</taxon>
        <taxon>Tenebrionidae</taxon>
        <taxon>Zophobas</taxon>
    </lineage>
</organism>
<keyword evidence="1" id="KW-1133">Transmembrane helix</keyword>
<gene>
    <name evidence="2" type="ORF">Zmor_008151</name>
</gene>